<proteinExistence type="predicted"/>
<dbReference type="VEuPathDB" id="VectorBase:RSAN_029149"/>
<evidence type="ECO:0000313" key="2">
    <source>
        <dbReference type="EMBL" id="KAH7975984.1"/>
    </source>
</evidence>
<sequence>MMAGKPNALTDSDSVEAALRNLKGRVSVVKEGYGFIEIEHPVRAAVFAHRSSVVNPRMNDSKNFGLKEGDNVVLDIERSPAKFKARFQAVRVRLLESEVNITRPCYPSVAAPSRERGEKQISNQVGTIDSVHQNGGTLTFGQDNKERAIFERQCIPDTLVRPTEKVSAIFSVGKKVCFDARLVTDVATGVAQWQATLVTTVMRENYSQVFDIDLVAPTSERYGYKSDFGTKPLAPILVPFTADPRTPFPKSPWNPATSAFHAYPRRLLSAESYTSARESPLSGVNGTDRGNSGLFNTHVAPTPSKTVVTQSSAAVAESHNVKDKPAFVPLGCDTQWAHHDGCSSVEPNIAAPATGHPVLAGYDRPPKAKTPESTCPERAPFTITSRGIGPAASTAEKQPAPQASDKPSMNAVDQRQLATAAPIKRNTGYHYGSHNKGETPVNYNSRGNPSEPFSASPAPRPPSPQCLVSAHNDVKGVVAQVHERSAIVSVEQGGLTNYTEVRAFSFYKDGTLVSGDLRSVLRVGDEVMMDFMLGNMGYNLMTHCNMAWQGEKPQGVECVSREAFQSTLEALKTALEVPSPAANVQRQVPEELPKMKKKLPCMRHVIREEVEALRLEFLGHMDIAAGVANKRNSDHRGISSESSKAALHPRQPQIRSDESRDNAAG</sequence>
<gene>
    <name evidence="2" type="ORF">HPB52_007212</name>
</gene>
<name>A0A9D4T778_RHISA</name>
<dbReference type="InterPro" id="IPR012340">
    <property type="entry name" value="NA-bd_OB-fold"/>
</dbReference>
<keyword evidence="3" id="KW-1185">Reference proteome</keyword>
<feature type="compositionally biased region" description="Polar residues" evidence="1">
    <location>
        <begin position="405"/>
        <end position="417"/>
    </location>
</feature>
<reference evidence="2" key="2">
    <citation type="submission" date="2021-09" db="EMBL/GenBank/DDBJ databases">
        <authorList>
            <person name="Jia N."/>
            <person name="Wang J."/>
            <person name="Shi W."/>
            <person name="Du L."/>
            <person name="Sun Y."/>
            <person name="Zhan W."/>
            <person name="Jiang J."/>
            <person name="Wang Q."/>
            <person name="Zhang B."/>
            <person name="Ji P."/>
            <person name="Sakyi L.B."/>
            <person name="Cui X."/>
            <person name="Yuan T."/>
            <person name="Jiang B."/>
            <person name="Yang W."/>
            <person name="Lam T.T.-Y."/>
            <person name="Chang Q."/>
            <person name="Ding S."/>
            <person name="Wang X."/>
            <person name="Zhu J."/>
            <person name="Ruan X."/>
            <person name="Zhao L."/>
            <person name="Wei J."/>
            <person name="Que T."/>
            <person name="Du C."/>
            <person name="Cheng J."/>
            <person name="Dai P."/>
            <person name="Han X."/>
            <person name="Huang E."/>
            <person name="Gao Y."/>
            <person name="Liu J."/>
            <person name="Shao H."/>
            <person name="Ye R."/>
            <person name="Li L."/>
            <person name="Wei W."/>
            <person name="Wang X."/>
            <person name="Wang C."/>
            <person name="Huo Q."/>
            <person name="Li W."/>
            <person name="Guo W."/>
            <person name="Chen H."/>
            <person name="Chen S."/>
            <person name="Zhou L."/>
            <person name="Zhou L."/>
            <person name="Ni X."/>
            <person name="Tian J."/>
            <person name="Zhou Y."/>
            <person name="Sheng Y."/>
            <person name="Liu T."/>
            <person name="Pan Y."/>
            <person name="Xia L."/>
            <person name="Li J."/>
            <person name="Zhao F."/>
            <person name="Cao W."/>
        </authorList>
    </citation>
    <scope>NUCLEOTIDE SEQUENCE</scope>
    <source>
        <strain evidence="2">Rsan-2018</strain>
        <tissue evidence="2">Larvae</tissue>
    </source>
</reference>
<feature type="compositionally biased region" description="Basic and acidic residues" evidence="1">
    <location>
        <begin position="655"/>
        <end position="665"/>
    </location>
</feature>
<evidence type="ECO:0000256" key="1">
    <source>
        <dbReference type="SAM" id="MobiDB-lite"/>
    </source>
</evidence>
<comment type="caution">
    <text evidence="2">The sequence shown here is derived from an EMBL/GenBank/DDBJ whole genome shotgun (WGS) entry which is preliminary data.</text>
</comment>
<organism evidence="2 3">
    <name type="scientific">Rhipicephalus sanguineus</name>
    <name type="common">Brown dog tick</name>
    <name type="synonym">Ixodes sanguineus</name>
    <dbReference type="NCBI Taxonomy" id="34632"/>
    <lineage>
        <taxon>Eukaryota</taxon>
        <taxon>Metazoa</taxon>
        <taxon>Ecdysozoa</taxon>
        <taxon>Arthropoda</taxon>
        <taxon>Chelicerata</taxon>
        <taxon>Arachnida</taxon>
        <taxon>Acari</taxon>
        <taxon>Parasitiformes</taxon>
        <taxon>Ixodida</taxon>
        <taxon>Ixodoidea</taxon>
        <taxon>Ixodidae</taxon>
        <taxon>Rhipicephalinae</taxon>
        <taxon>Rhipicephalus</taxon>
        <taxon>Rhipicephalus</taxon>
    </lineage>
</organism>
<evidence type="ECO:0008006" key="4">
    <source>
        <dbReference type="Google" id="ProtNLM"/>
    </source>
</evidence>
<reference evidence="2" key="1">
    <citation type="journal article" date="2020" name="Cell">
        <title>Large-Scale Comparative Analyses of Tick Genomes Elucidate Their Genetic Diversity and Vector Capacities.</title>
        <authorList>
            <consortium name="Tick Genome and Microbiome Consortium (TIGMIC)"/>
            <person name="Jia N."/>
            <person name="Wang J."/>
            <person name="Shi W."/>
            <person name="Du L."/>
            <person name="Sun Y."/>
            <person name="Zhan W."/>
            <person name="Jiang J.F."/>
            <person name="Wang Q."/>
            <person name="Zhang B."/>
            <person name="Ji P."/>
            <person name="Bell-Sakyi L."/>
            <person name="Cui X.M."/>
            <person name="Yuan T.T."/>
            <person name="Jiang B.G."/>
            <person name="Yang W.F."/>
            <person name="Lam T.T."/>
            <person name="Chang Q.C."/>
            <person name="Ding S.J."/>
            <person name="Wang X.J."/>
            <person name="Zhu J.G."/>
            <person name="Ruan X.D."/>
            <person name="Zhao L."/>
            <person name="Wei J.T."/>
            <person name="Ye R.Z."/>
            <person name="Que T.C."/>
            <person name="Du C.H."/>
            <person name="Zhou Y.H."/>
            <person name="Cheng J.X."/>
            <person name="Dai P.F."/>
            <person name="Guo W.B."/>
            <person name="Han X.H."/>
            <person name="Huang E.J."/>
            <person name="Li L.F."/>
            <person name="Wei W."/>
            <person name="Gao Y.C."/>
            <person name="Liu J.Z."/>
            <person name="Shao H.Z."/>
            <person name="Wang X."/>
            <person name="Wang C.C."/>
            <person name="Yang T.C."/>
            <person name="Huo Q.B."/>
            <person name="Li W."/>
            <person name="Chen H.Y."/>
            <person name="Chen S.E."/>
            <person name="Zhou L.G."/>
            <person name="Ni X.B."/>
            <person name="Tian J.H."/>
            <person name="Sheng Y."/>
            <person name="Liu T."/>
            <person name="Pan Y.S."/>
            <person name="Xia L.Y."/>
            <person name="Li J."/>
            <person name="Zhao F."/>
            <person name="Cao W.C."/>
        </authorList>
    </citation>
    <scope>NUCLEOTIDE SEQUENCE</scope>
    <source>
        <strain evidence="2">Rsan-2018</strain>
    </source>
</reference>
<evidence type="ECO:0000313" key="3">
    <source>
        <dbReference type="Proteomes" id="UP000821837"/>
    </source>
</evidence>
<protein>
    <recommendedName>
        <fullName evidence="4">CSD domain-containing protein</fullName>
    </recommendedName>
</protein>
<feature type="region of interest" description="Disordered" evidence="1">
    <location>
        <begin position="631"/>
        <end position="665"/>
    </location>
</feature>
<accession>A0A9D4T778</accession>
<dbReference type="Proteomes" id="UP000821837">
    <property type="component" value="Chromosome 10"/>
</dbReference>
<dbReference type="Gene3D" id="2.40.50.140">
    <property type="entry name" value="Nucleic acid-binding proteins"/>
    <property type="match status" value="1"/>
</dbReference>
<dbReference type="SUPFAM" id="SSF50249">
    <property type="entry name" value="Nucleic acid-binding proteins"/>
    <property type="match status" value="1"/>
</dbReference>
<dbReference type="EMBL" id="JABSTV010001246">
    <property type="protein sequence ID" value="KAH7975984.1"/>
    <property type="molecule type" value="Genomic_DNA"/>
</dbReference>
<feature type="region of interest" description="Disordered" evidence="1">
    <location>
        <begin position="364"/>
        <end position="464"/>
    </location>
</feature>
<dbReference type="AlphaFoldDB" id="A0A9D4T778"/>